<proteinExistence type="predicted"/>
<dbReference type="Pfam" id="PF00563">
    <property type="entry name" value="EAL"/>
    <property type="match status" value="1"/>
</dbReference>
<dbReference type="NCBIfam" id="TIGR00254">
    <property type="entry name" value="GGDEF"/>
    <property type="match status" value="1"/>
</dbReference>
<evidence type="ECO:0000259" key="1">
    <source>
        <dbReference type="PROSITE" id="PS50883"/>
    </source>
</evidence>
<organism evidence="3 4">
    <name type="scientific">Oceanospirillum sediminis</name>
    <dbReference type="NCBI Taxonomy" id="2760088"/>
    <lineage>
        <taxon>Bacteria</taxon>
        <taxon>Pseudomonadati</taxon>
        <taxon>Pseudomonadota</taxon>
        <taxon>Gammaproteobacteria</taxon>
        <taxon>Oceanospirillales</taxon>
        <taxon>Oceanospirillaceae</taxon>
        <taxon>Oceanospirillum</taxon>
    </lineage>
</organism>
<dbReference type="CDD" id="cd01948">
    <property type="entry name" value="EAL"/>
    <property type="match status" value="1"/>
</dbReference>
<feature type="domain" description="EAL" evidence="1">
    <location>
        <begin position="345"/>
        <end position="598"/>
    </location>
</feature>
<dbReference type="SMART" id="SM00052">
    <property type="entry name" value="EAL"/>
    <property type="match status" value="1"/>
</dbReference>
<dbReference type="InterPro" id="IPR001633">
    <property type="entry name" value="EAL_dom"/>
</dbReference>
<dbReference type="SUPFAM" id="SSF55073">
    <property type="entry name" value="Nucleotide cyclase"/>
    <property type="match status" value="1"/>
</dbReference>
<dbReference type="InterPro" id="IPR003018">
    <property type="entry name" value="GAF"/>
</dbReference>
<dbReference type="SMART" id="SM00267">
    <property type="entry name" value="GGDEF"/>
    <property type="match status" value="1"/>
</dbReference>
<evidence type="ECO:0000313" key="4">
    <source>
        <dbReference type="Proteomes" id="UP000565262"/>
    </source>
</evidence>
<name>A0A839IYV5_9GAMM</name>
<dbReference type="InterPro" id="IPR043128">
    <property type="entry name" value="Rev_trsase/Diguanyl_cyclase"/>
</dbReference>
<keyword evidence="4" id="KW-1185">Reference proteome</keyword>
<dbReference type="Proteomes" id="UP000565262">
    <property type="component" value="Unassembled WGS sequence"/>
</dbReference>
<feature type="domain" description="GGDEF" evidence="2">
    <location>
        <begin position="212"/>
        <end position="337"/>
    </location>
</feature>
<evidence type="ECO:0000313" key="3">
    <source>
        <dbReference type="EMBL" id="MBB1489619.1"/>
    </source>
</evidence>
<dbReference type="PROSITE" id="PS50883">
    <property type="entry name" value="EAL"/>
    <property type="match status" value="1"/>
</dbReference>
<evidence type="ECO:0000259" key="2">
    <source>
        <dbReference type="PROSITE" id="PS50887"/>
    </source>
</evidence>
<dbReference type="SUPFAM" id="SSF141868">
    <property type="entry name" value="EAL domain-like"/>
    <property type="match status" value="1"/>
</dbReference>
<dbReference type="SUPFAM" id="SSF55781">
    <property type="entry name" value="GAF domain-like"/>
    <property type="match status" value="1"/>
</dbReference>
<dbReference type="PROSITE" id="PS50887">
    <property type="entry name" value="GGDEF"/>
    <property type="match status" value="1"/>
</dbReference>
<dbReference type="PANTHER" id="PTHR33121">
    <property type="entry name" value="CYCLIC DI-GMP PHOSPHODIESTERASE PDEF"/>
    <property type="match status" value="1"/>
</dbReference>
<dbReference type="GO" id="GO:0071111">
    <property type="term" value="F:cyclic-guanylate-specific phosphodiesterase activity"/>
    <property type="evidence" value="ECO:0007669"/>
    <property type="project" value="InterPro"/>
</dbReference>
<dbReference type="CDD" id="cd01949">
    <property type="entry name" value="GGDEF"/>
    <property type="match status" value="1"/>
</dbReference>
<dbReference type="InterPro" id="IPR000160">
    <property type="entry name" value="GGDEF_dom"/>
</dbReference>
<dbReference type="Gene3D" id="3.30.70.270">
    <property type="match status" value="1"/>
</dbReference>
<dbReference type="InterPro" id="IPR050706">
    <property type="entry name" value="Cyclic-di-GMP_PDE-like"/>
</dbReference>
<gene>
    <name evidence="3" type="ORF">H4O21_23695</name>
</gene>
<dbReference type="Gene3D" id="3.20.20.450">
    <property type="entry name" value="EAL domain"/>
    <property type="match status" value="1"/>
</dbReference>
<dbReference type="InterPro" id="IPR029016">
    <property type="entry name" value="GAF-like_dom_sf"/>
</dbReference>
<dbReference type="AlphaFoldDB" id="A0A839IYV5"/>
<dbReference type="RefSeq" id="WP_182812213.1">
    <property type="nucleotide sequence ID" value="NZ_JACJFM010000065.1"/>
</dbReference>
<dbReference type="Pfam" id="PF13185">
    <property type="entry name" value="GAF_2"/>
    <property type="match status" value="1"/>
</dbReference>
<protein>
    <submittedName>
        <fullName evidence="3">Sensor domain-containing phosphodiesterase</fullName>
    </submittedName>
</protein>
<comment type="caution">
    <text evidence="3">The sequence shown here is derived from an EMBL/GenBank/DDBJ whole genome shotgun (WGS) entry which is preliminary data.</text>
</comment>
<dbReference type="Pfam" id="PF00990">
    <property type="entry name" value="GGDEF"/>
    <property type="match status" value="1"/>
</dbReference>
<dbReference type="PANTHER" id="PTHR33121:SF79">
    <property type="entry name" value="CYCLIC DI-GMP PHOSPHODIESTERASE PDED-RELATED"/>
    <property type="match status" value="1"/>
</dbReference>
<dbReference type="InterPro" id="IPR029787">
    <property type="entry name" value="Nucleotide_cyclase"/>
</dbReference>
<reference evidence="3 4" key="1">
    <citation type="submission" date="2020-08" db="EMBL/GenBank/DDBJ databases">
        <title>Oceanospirillum sp. nov. isolated from marine sediment.</title>
        <authorList>
            <person name="Ji X."/>
        </authorList>
    </citation>
    <scope>NUCLEOTIDE SEQUENCE [LARGE SCALE GENOMIC DNA]</scope>
    <source>
        <strain evidence="3 4">D5</strain>
    </source>
</reference>
<dbReference type="EMBL" id="JACJFM010000065">
    <property type="protein sequence ID" value="MBB1489619.1"/>
    <property type="molecule type" value="Genomic_DNA"/>
</dbReference>
<sequence>MHYSTIEIYKAIDNAQKSLLKSSDMNKAFQQLLKDVLEITSSPIGFFGEIFHNENGPYAQMRAISNIMGKDQQKALLSDLEFHDPDSDILKPAITGEIIITFNSTRPSLKQPEGHPVIHSYIGIPVKFDNNIVGVIGLANAEYHYQLSCVSELSPLIKTIAVMIERKRLLKEQEQYNKRMLSHAEKDTLTGFYNRWKFEELTSSFRPLERDVKYIISCINIDAFRKINNLHGFDYGDLFIRKIAQIISRSIDNKGLCCRSSGDEFLLLSPEYIVYHIIEQFNPSITVHGRQSIITFSVGMAFWDFESGNITRTIQHAEHSMCQAKEQGGSAIVLYDDITNNFRLKQEKIALVRHAIEQNKVLFYLQPQVEIQNGTITGHEILIRIIDNSSIIYPDDFLPHISETETDIALGDYILENSFLIVNEIISRDISCDISINISAYHLLSKEFIKTIQNLIDQYSKTIFSKIKLEITETSLINDIDKAAQILNYCKDIGLRISLDDFGTGYSSMNYFRLLPIDEVKIDKSFILDINHREESFLLVQHIISMVNSFGKHVIAEGIETSIHRSTLINLGCKYGQGYFYSQPSPWEKALYLTVEQKLDTE</sequence>
<dbReference type="Gene3D" id="3.30.450.40">
    <property type="match status" value="1"/>
</dbReference>
<accession>A0A839IYV5</accession>
<dbReference type="InterPro" id="IPR035919">
    <property type="entry name" value="EAL_sf"/>
</dbReference>